<evidence type="ECO:0000313" key="2">
    <source>
        <dbReference type="EMBL" id="KAF2218071.1"/>
    </source>
</evidence>
<feature type="region of interest" description="Disordered" evidence="1">
    <location>
        <begin position="27"/>
        <end position="163"/>
    </location>
</feature>
<sequence>MPPLAPRAAAAAAAAAAPAASANRLFSLDHSSPTSVIRRRASRSRSAPPTLPPTAIHCQKASATDLSSIPAASSIRPPSLSAPDHNDNNMNYELSPAATGGSGRAHSPPHTVHDYPCVDLTAKQLPASSSKERRARSKRHPPSQARPCLDASPSCEDQGPRETSTAAVRFTGPAMVRHITCPPPPAERALILLTTRAAIMHLSALALALPSNAAMLGRPLHETRS</sequence>
<protein>
    <submittedName>
        <fullName evidence="2">Uncharacterized protein</fullName>
    </submittedName>
</protein>
<reference evidence="2" key="1">
    <citation type="journal article" date="2020" name="Stud. Mycol.">
        <title>101 Dothideomycetes genomes: a test case for predicting lifestyles and emergence of pathogens.</title>
        <authorList>
            <person name="Haridas S."/>
            <person name="Albert R."/>
            <person name="Binder M."/>
            <person name="Bloem J."/>
            <person name="Labutti K."/>
            <person name="Salamov A."/>
            <person name="Andreopoulos B."/>
            <person name="Baker S."/>
            <person name="Barry K."/>
            <person name="Bills G."/>
            <person name="Bluhm B."/>
            <person name="Cannon C."/>
            <person name="Castanera R."/>
            <person name="Culley D."/>
            <person name="Daum C."/>
            <person name="Ezra D."/>
            <person name="Gonzalez J."/>
            <person name="Henrissat B."/>
            <person name="Kuo A."/>
            <person name="Liang C."/>
            <person name="Lipzen A."/>
            <person name="Lutzoni F."/>
            <person name="Magnuson J."/>
            <person name="Mondo S."/>
            <person name="Nolan M."/>
            <person name="Ohm R."/>
            <person name="Pangilinan J."/>
            <person name="Park H.-J."/>
            <person name="Ramirez L."/>
            <person name="Alfaro M."/>
            <person name="Sun H."/>
            <person name="Tritt A."/>
            <person name="Yoshinaga Y."/>
            <person name="Zwiers L.-H."/>
            <person name="Turgeon B."/>
            <person name="Goodwin S."/>
            <person name="Spatafora J."/>
            <person name="Crous P."/>
            <person name="Grigoriev I."/>
        </authorList>
    </citation>
    <scope>NUCLEOTIDE SEQUENCE</scope>
    <source>
        <strain evidence="2">SCOH1-5</strain>
    </source>
</reference>
<keyword evidence="3" id="KW-1185">Reference proteome</keyword>
<dbReference type="AlphaFoldDB" id="A0A6A6FXD0"/>
<dbReference type="EMBL" id="ML992662">
    <property type="protein sequence ID" value="KAF2218071.1"/>
    <property type="molecule type" value="Genomic_DNA"/>
</dbReference>
<gene>
    <name evidence="2" type="ORF">CERZMDRAFT_80689</name>
</gene>
<evidence type="ECO:0000256" key="1">
    <source>
        <dbReference type="SAM" id="MobiDB-lite"/>
    </source>
</evidence>
<accession>A0A6A6FXD0</accession>
<name>A0A6A6FXD0_9PEZI</name>
<dbReference type="Proteomes" id="UP000799539">
    <property type="component" value="Unassembled WGS sequence"/>
</dbReference>
<feature type="compositionally biased region" description="Low complexity" evidence="1">
    <location>
        <begin position="66"/>
        <end position="83"/>
    </location>
</feature>
<organism evidence="2 3">
    <name type="scientific">Cercospora zeae-maydis SCOH1-5</name>
    <dbReference type="NCBI Taxonomy" id="717836"/>
    <lineage>
        <taxon>Eukaryota</taxon>
        <taxon>Fungi</taxon>
        <taxon>Dikarya</taxon>
        <taxon>Ascomycota</taxon>
        <taxon>Pezizomycotina</taxon>
        <taxon>Dothideomycetes</taxon>
        <taxon>Dothideomycetidae</taxon>
        <taxon>Mycosphaerellales</taxon>
        <taxon>Mycosphaerellaceae</taxon>
        <taxon>Cercospora</taxon>
    </lineage>
</organism>
<evidence type="ECO:0000313" key="3">
    <source>
        <dbReference type="Proteomes" id="UP000799539"/>
    </source>
</evidence>
<proteinExistence type="predicted"/>